<evidence type="ECO:0000256" key="1">
    <source>
        <dbReference type="ARBA" id="ARBA00005417"/>
    </source>
</evidence>
<dbReference type="InterPro" id="IPR017871">
    <property type="entry name" value="ABC_transporter-like_CS"/>
</dbReference>
<dbReference type="RefSeq" id="WP_072832577.1">
    <property type="nucleotide sequence ID" value="NZ_FQXP01000012.1"/>
</dbReference>
<protein>
    <submittedName>
        <fullName evidence="6">Zinc transport system ATP-binding protein</fullName>
    </submittedName>
</protein>
<dbReference type="OrthoDB" id="9806726at2"/>
<name>A0A1M5Y958_9CLOT</name>
<dbReference type="EMBL" id="FQXP01000012">
    <property type="protein sequence ID" value="SHI08610.1"/>
    <property type="molecule type" value="Genomic_DNA"/>
</dbReference>
<dbReference type="PROSITE" id="PS50893">
    <property type="entry name" value="ABC_TRANSPORTER_2"/>
    <property type="match status" value="1"/>
</dbReference>
<evidence type="ECO:0000313" key="6">
    <source>
        <dbReference type="EMBL" id="SHI08610.1"/>
    </source>
</evidence>
<feature type="domain" description="ABC transporter" evidence="5">
    <location>
        <begin position="5"/>
        <end position="243"/>
    </location>
</feature>
<dbReference type="SUPFAM" id="SSF52540">
    <property type="entry name" value="P-loop containing nucleoside triphosphate hydrolases"/>
    <property type="match status" value="1"/>
</dbReference>
<dbReference type="AlphaFoldDB" id="A0A1M5Y958"/>
<evidence type="ECO:0000256" key="4">
    <source>
        <dbReference type="ARBA" id="ARBA00022840"/>
    </source>
</evidence>
<dbReference type="FunFam" id="3.40.50.300:FF:000134">
    <property type="entry name" value="Iron-enterobactin ABC transporter ATP-binding protein"/>
    <property type="match status" value="1"/>
</dbReference>
<evidence type="ECO:0000256" key="2">
    <source>
        <dbReference type="ARBA" id="ARBA00022448"/>
    </source>
</evidence>
<keyword evidence="2" id="KW-0813">Transport</keyword>
<evidence type="ECO:0000259" key="5">
    <source>
        <dbReference type="PROSITE" id="PS50893"/>
    </source>
</evidence>
<dbReference type="InterPro" id="IPR050153">
    <property type="entry name" value="Metal_Ion_Import_ABC"/>
</dbReference>
<dbReference type="SMART" id="SM00382">
    <property type="entry name" value="AAA"/>
    <property type="match status" value="1"/>
</dbReference>
<dbReference type="STRING" id="1121306.SAMN02745196_02753"/>
<dbReference type="Proteomes" id="UP000184526">
    <property type="component" value="Unassembled WGS sequence"/>
</dbReference>
<sequence>METIINIKGLHVHYDKHCALYDVNMNILENDFLAIVGPNGGGKSTLLKSILGLIPITNGEILIAGKSPKEAHGIIGYVPQFSKFDKSFPISVEEVILSSTLANKSHLFHRHSKLDKMLVSEILERLNITDLGKRQIGELSGGQLQKVLIARALALNPKILILDEPTASLDSKASEDIYSILKDLNKDKTIVLVTHDIGNIQNNSSTLACINKTLKYYGKAELNNTVSEELYGTSIKNLISLKERNIRRKC</sequence>
<gene>
    <name evidence="6" type="ORF">SAMN02745196_02753</name>
</gene>
<organism evidence="6 7">
    <name type="scientific">Clostridium collagenovorans DSM 3089</name>
    <dbReference type="NCBI Taxonomy" id="1121306"/>
    <lineage>
        <taxon>Bacteria</taxon>
        <taxon>Bacillati</taxon>
        <taxon>Bacillota</taxon>
        <taxon>Clostridia</taxon>
        <taxon>Eubacteriales</taxon>
        <taxon>Clostridiaceae</taxon>
        <taxon>Clostridium</taxon>
    </lineage>
</organism>
<proteinExistence type="inferred from homology"/>
<dbReference type="GO" id="GO:0005524">
    <property type="term" value="F:ATP binding"/>
    <property type="evidence" value="ECO:0007669"/>
    <property type="project" value="UniProtKB-KW"/>
</dbReference>
<keyword evidence="3" id="KW-0547">Nucleotide-binding</keyword>
<keyword evidence="4 6" id="KW-0067">ATP-binding</keyword>
<dbReference type="InterPro" id="IPR003439">
    <property type="entry name" value="ABC_transporter-like_ATP-bd"/>
</dbReference>
<reference evidence="6 7" key="1">
    <citation type="submission" date="2016-11" db="EMBL/GenBank/DDBJ databases">
        <authorList>
            <person name="Jaros S."/>
            <person name="Januszkiewicz K."/>
            <person name="Wedrychowicz H."/>
        </authorList>
    </citation>
    <scope>NUCLEOTIDE SEQUENCE [LARGE SCALE GENOMIC DNA]</scope>
    <source>
        <strain evidence="6 7">DSM 3089</strain>
    </source>
</reference>
<dbReference type="PANTHER" id="PTHR42734:SF17">
    <property type="entry name" value="METAL TRANSPORT SYSTEM ATP-BINDING PROTEIN TM_0124-RELATED"/>
    <property type="match status" value="1"/>
</dbReference>
<dbReference type="Gene3D" id="3.40.50.300">
    <property type="entry name" value="P-loop containing nucleotide triphosphate hydrolases"/>
    <property type="match status" value="1"/>
</dbReference>
<comment type="similarity">
    <text evidence="1">Belongs to the ABC transporter superfamily.</text>
</comment>
<dbReference type="InterPro" id="IPR027417">
    <property type="entry name" value="P-loop_NTPase"/>
</dbReference>
<dbReference type="InterPro" id="IPR003593">
    <property type="entry name" value="AAA+_ATPase"/>
</dbReference>
<dbReference type="PANTHER" id="PTHR42734">
    <property type="entry name" value="METAL TRANSPORT SYSTEM ATP-BINDING PROTEIN TM_0124-RELATED"/>
    <property type="match status" value="1"/>
</dbReference>
<dbReference type="PROSITE" id="PS00211">
    <property type="entry name" value="ABC_TRANSPORTER_1"/>
    <property type="match status" value="1"/>
</dbReference>
<accession>A0A1M5Y958</accession>
<evidence type="ECO:0000313" key="7">
    <source>
        <dbReference type="Proteomes" id="UP000184526"/>
    </source>
</evidence>
<dbReference type="Pfam" id="PF00005">
    <property type="entry name" value="ABC_tran"/>
    <property type="match status" value="1"/>
</dbReference>
<dbReference type="CDD" id="cd03235">
    <property type="entry name" value="ABC_Metallic_Cations"/>
    <property type="match status" value="1"/>
</dbReference>
<dbReference type="GO" id="GO:0016887">
    <property type="term" value="F:ATP hydrolysis activity"/>
    <property type="evidence" value="ECO:0007669"/>
    <property type="project" value="InterPro"/>
</dbReference>
<keyword evidence="7" id="KW-1185">Reference proteome</keyword>
<evidence type="ECO:0000256" key="3">
    <source>
        <dbReference type="ARBA" id="ARBA00022741"/>
    </source>
</evidence>